<dbReference type="EMBL" id="GGEC01005992">
    <property type="protein sequence ID" value="MBW86475.1"/>
    <property type="molecule type" value="Transcribed_RNA"/>
</dbReference>
<keyword evidence="1" id="KW-0808">Transferase</keyword>
<accession>A0A2P2IZ31</accession>
<evidence type="ECO:0000313" key="1">
    <source>
        <dbReference type="EMBL" id="MBW86474.1"/>
    </source>
</evidence>
<dbReference type="AlphaFoldDB" id="A0A2P2IZ31"/>
<reference evidence="2" key="1">
    <citation type="submission" date="2018-02" db="EMBL/GenBank/DDBJ databases">
        <title>Rhizophora mucronata_Transcriptome.</title>
        <authorList>
            <person name="Meera S.P."/>
            <person name="Sreeshan A."/>
            <person name="Augustine A."/>
        </authorList>
    </citation>
    <scope>NUCLEOTIDE SEQUENCE</scope>
    <source>
        <tissue evidence="2">Leaf</tissue>
    </source>
</reference>
<name>A0A2P2IZ31_RHIMU</name>
<protein>
    <submittedName>
        <fullName evidence="1">Serine/threonine-protein kinase SAPK2 isoform X2</fullName>
    </submittedName>
</protein>
<organism evidence="2">
    <name type="scientific">Rhizophora mucronata</name>
    <name type="common">Asiatic mangrove</name>
    <dbReference type="NCBI Taxonomy" id="61149"/>
    <lineage>
        <taxon>Eukaryota</taxon>
        <taxon>Viridiplantae</taxon>
        <taxon>Streptophyta</taxon>
        <taxon>Embryophyta</taxon>
        <taxon>Tracheophyta</taxon>
        <taxon>Spermatophyta</taxon>
        <taxon>Magnoliopsida</taxon>
        <taxon>eudicotyledons</taxon>
        <taxon>Gunneridae</taxon>
        <taxon>Pentapetalae</taxon>
        <taxon>rosids</taxon>
        <taxon>fabids</taxon>
        <taxon>Malpighiales</taxon>
        <taxon>Rhizophoraceae</taxon>
        <taxon>Rhizophora</taxon>
    </lineage>
</organism>
<sequence length="71" mass="8564">MTSELWHLRNFPCLLYYSQHFFNALRWVIDITTLPASTIHELQGQVFQEPGMIFDFRNGYSLLRVCYKYSR</sequence>
<dbReference type="GO" id="GO:0016301">
    <property type="term" value="F:kinase activity"/>
    <property type="evidence" value="ECO:0007669"/>
    <property type="project" value="UniProtKB-KW"/>
</dbReference>
<evidence type="ECO:0000313" key="2">
    <source>
        <dbReference type="EMBL" id="MBW86475.1"/>
    </source>
</evidence>
<proteinExistence type="predicted"/>
<dbReference type="EMBL" id="GGEC01005991">
    <property type="protein sequence ID" value="MBW86474.1"/>
    <property type="molecule type" value="Transcribed_RNA"/>
</dbReference>
<keyword evidence="1" id="KW-0418">Kinase</keyword>